<feature type="region of interest" description="Disordered" evidence="1">
    <location>
        <begin position="300"/>
        <end position="323"/>
    </location>
</feature>
<feature type="compositionally biased region" description="Basic residues" evidence="1">
    <location>
        <begin position="352"/>
        <end position="362"/>
    </location>
</feature>
<dbReference type="EMBL" id="JELW01000095">
    <property type="protein sequence ID" value="EXU95187.1"/>
    <property type="molecule type" value="Genomic_DNA"/>
</dbReference>
<evidence type="ECO:0000256" key="1">
    <source>
        <dbReference type="SAM" id="MobiDB-lite"/>
    </source>
</evidence>
<dbReference type="InterPro" id="IPR005135">
    <property type="entry name" value="Endo/exonuclease/phosphatase"/>
</dbReference>
<dbReference type="Gene3D" id="3.60.10.10">
    <property type="entry name" value="Endonuclease/exonuclease/phosphatase"/>
    <property type="match status" value="1"/>
</dbReference>
<keyword evidence="3" id="KW-0255">Endonuclease</keyword>
<feature type="domain" description="Endonuclease/exonuclease/phosphatase" evidence="2">
    <location>
        <begin position="509"/>
        <end position="612"/>
    </location>
</feature>
<gene>
    <name evidence="3" type="ORF">X797_011735</name>
</gene>
<organism evidence="3 4">
    <name type="scientific">Metarhizium robertsii</name>
    <dbReference type="NCBI Taxonomy" id="568076"/>
    <lineage>
        <taxon>Eukaryota</taxon>
        <taxon>Fungi</taxon>
        <taxon>Dikarya</taxon>
        <taxon>Ascomycota</taxon>
        <taxon>Pezizomycotina</taxon>
        <taxon>Sordariomycetes</taxon>
        <taxon>Hypocreomycetidae</taxon>
        <taxon>Hypocreales</taxon>
        <taxon>Clavicipitaceae</taxon>
        <taxon>Metarhizium</taxon>
    </lineage>
</organism>
<evidence type="ECO:0000313" key="3">
    <source>
        <dbReference type="EMBL" id="EXU95187.1"/>
    </source>
</evidence>
<dbReference type="HOGENOM" id="CLU_319124_0_0_1"/>
<evidence type="ECO:0000259" key="2">
    <source>
        <dbReference type="Pfam" id="PF14529"/>
    </source>
</evidence>
<name>A0A014P1T4_9HYPO</name>
<feature type="region of interest" description="Disordered" evidence="1">
    <location>
        <begin position="349"/>
        <end position="404"/>
    </location>
</feature>
<keyword evidence="3" id="KW-0378">Hydrolase</keyword>
<comment type="caution">
    <text evidence="3">The sequence shown here is derived from an EMBL/GenBank/DDBJ whole genome shotgun (WGS) entry which is preliminary data.</text>
</comment>
<dbReference type="PANTHER" id="PTHR33481:SF1">
    <property type="entry name" value="ENDONUCLEASE_EXONUCLEASE_PHOSPHATASE DOMAIN-CONTAINING PROTEIN-RELATED"/>
    <property type="match status" value="1"/>
</dbReference>
<keyword evidence="3" id="KW-0269">Exonuclease</keyword>
<proteinExistence type="predicted"/>
<dbReference type="SUPFAM" id="SSF56219">
    <property type="entry name" value="DNase I-like"/>
    <property type="match status" value="1"/>
</dbReference>
<accession>A0A014P1T4</accession>
<evidence type="ECO:0000313" key="4">
    <source>
        <dbReference type="Proteomes" id="UP000030151"/>
    </source>
</evidence>
<sequence length="911" mass="100348">MAMAMATSSPPCEPDAFDLGIYTPKNLARAARAALLRDSSPVEITDIDVSPSPIDITEAAGQLGNEQTAAHNAKIRVFRTFCTHFNRVAEEFPSGLERDFAQHFSVSFLEFWKQALGSTPSASTPTYSSVAATATAAAIATGNEHPPHPEKTSELSSGPTPMRRRGTTSVTPFALTLRERPDLNLIRSQRQAEWADDLGVSALEASQKWHPYAVNNCPRRLTDVYGNELDYDTAARDEINHQTGLTPVSIRTPRRDNKQLHYKTLITDTLQALWKDRPHQCKLWCGRAMRQLSWTTHRRARELPSSTKENARSLPSPFKGTTIGRQTDGLPALPATPGGTAATAIAGDTQRTHRNRTSHRTTARSGGSHGIASESRQPFGPDQSLGLRLASSTNDIPDATQDPETGKTLKIFQANVGKIPSAHDCALALTDSEKYDVVLLQEPWTEVKEARCLTKIHPAYETHSPVYNWENNDARPRVMTYVRKNSHILADQKRPASTRDILWLTVNGITIVNLYRRPSYDAALDILLRWSPPERCLVAGDFNAKHYPWQTGRLADRGDDIAAWAAESGLGLLNTADVPTNPYGNTIDLAFSNIDLASAVVEDHLATSSDHFTLSLTILNITLALTGTLGKAAGRPVRKGTRSAPWRTDECAESAAEYWAVRRISPMEFNEEVQAARGVFQNVVRRAKRQYWRNLIDGFSDSAAVYKAARWLKSPGAFQPLPLQIDGVVYETQMDKANALRRSTLERRTAADDIDNPWIPVCPPRQIPFAAGITLAEAEDATTKAGNTSPGADNITVKILRTVWDIIGEHARRLYEGCLVVGHHPQAFCEAEVVMIFKAGKGDLGTPRAWRPISLLSCLGKGLERLLARRPAWASVHYEVLHLQQAGALPKRSAVDLVAALVHDIKEAFCK</sequence>
<keyword evidence="3" id="KW-0540">Nuclease</keyword>
<dbReference type="AlphaFoldDB" id="A0A014P1T4"/>
<dbReference type="InterPro" id="IPR036691">
    <property type="entry name" value="Endo/exonu/phosph_ase_sf"/>
</dbReference>
<protein>
    <submittedName>
        <fullName evidence="3">Endonuclease/exonuclease/phosphatase family protein</fullName>
    </submittedName>
</protein>
<dbReference type="PANTHER" id="PTHR33481">
    <property type="entry name" value="REVERSE TRANSCRIPTASE"/>
    <property type="match status" value="1"/>
</dbReference>
<reference evidence="3 4" key="1">
    <citation type="submission" date="2014-02" db="EMBL/GenBank/DDBJ databases">
        <title>The genome sequence of the entomopathogenic fungus Metarhizium robertsii ARSEF 2575.</title>
        <authorList>
            <person name="Giuliano Garisto Donzelli B."/>
            <person name="Roe B.A."/>
            <person name="Macmil S.L."/>
            <person name="Krasnoff S.B."/>
            <person name="Gibson D.M."/>
        </authorList>
    </citation>
    <scope>NUCLEOTIDE SEQUENCE [LARGE SCALE GENOMIC DNA]</scope>
    <source>
        <strain evidence="3 4">ARSEF 2575</strain>
    </source>
</reference>
<dbReference type="GO" id="GO:0004519">
    <property type="term" value="F:endonuclease activity"/>
    <property type="evidence" value="ECO:0007669"/>
    <property type="project" value="UniProtKB-KW"/>
</dbReference>
<dbReference type="GO" id="GO:0004527">
    <property type="term" value="F:exonuclease activity"/>
    <property type="evidence" value="ECO:0007669"/>
    <property type="project" value="UniProtKB-KW"/>
</dbReference>
<feature type="region of interest" description="Disordered" evidence="1">
    <location>
        <begin position="141"/>
        <end position="167"/>
    </location>
</feature>
<dbReference type="Pfam" id="PF14529">
    <property type="entry name" value="Exo_endo_phos_2"/>
    <property type="match status" value="1"/>
</dbReference>
<dbReference type="Proteomes" id="UP000030151">
    <property type="component" value="Unassembled WGS sequence"/>
</dbReference>